<evidence type="ECO:0000313" key="1">
    <source>
        <dbReference type="EMBL" id="KKB58453.1"/>
    </source>
</evidence>
<dbReference type="PATRIC" id="fig|1203610.3.peg.1359"/>
<reference evidence="1 2" key="1">
    <citation type="submission" date="2013-04" db="EMBL/GenBank/DDBJ databases">
        <title>The Genome Sequence of Parabacteroides gordonii DSM 23371.</title>
        <authorList>
            <consortium name="The Broad Institute Genomics Platform"/>
            <person name="Earl A."/>
            <person name="Ward D."/>
            <person name="Feldgarden M."/>
            <person name="Gevers D."/>
            <person name="Martens E."/>
            <person name="Sakamoto M."/>
            <person name="Benno Y."/>
            <person name="Suzuki N."/>
            <person name="Matsunaga N."/>
            <person name="Koshihara K."/>
            <person name="Seki M."/>
            <person name="Komiya H."/>
            <person name="Walker B."/>
            <person name="Young S."/>
            <person name="Zeng Q."/>
            <person name="Gargeya S."/>
            <person name="Fitzgerald M."/>
            <person name="Haas B."/>
            <person name="Abouelleil A."/>
            <person name="Allen A.W."/>
            <person name="Alvarado L."/>
            <person name="Arachchi H.M."/>
            <person name="Berlin A.M."/>
            <person name="Chapman S.B."/>
            <person name="Gainer-Dewar J."/>
            <person name="Goldberg J."/>
            <person name="Griggs A."/>
            <person name="Gujja S."/>
            <person name="Hansen M."/>
            <person name="Howarth C."/>
            <person name="Imamovic A."/>
            <person name="Ireland A."/>
            <person name="Larimer J."/>
            <person name="McCowan C."/>
            <person name="Murphy C."/>
            <person name="Pearson M."/>
            <person name="Poon T.W."/>
            <person name="Priest M."/>
            <person name="Roberts A."/>
            <person name="Saif S."/>
            <person name="Shea T."/>
            <person name="Sisk P."/>
            <person name="Sykes S."/>
            <person name="Wortman J."/>
            <person name="Nusbaum C."/>
            <person name="Birren B."/>
        </authorList>
    </citation>
    <scope>NUCLEOTIDE SEQUENCE [LARGE SCALE GENOMIC DNA]</scope>
    <source>
        <strain evidence="1 2">MS-1</strain>
    </source>
</reference>
<gene>
    <name evidence="1" type="ORF">HMPREF1536_01330</name>
</gene>
<accession>A0A0F5JKZ2</accession>
<keyword evidence="2" id="KW-1185">Reference proteome</keyword>
<evidence type="ECO:0000313" key="2">
    <source>
        <dbReference type="Proteomes" id="UP000033035"/>
    </source>
</evidence>
<protein>
    <submittedName>
        <fullName evidence="1">Uncharacterized protein</fullName>
    </submittedName>
</protein>
<dbReference type="AlphaFoldDB" id="A0A0F5JKZ2"/>
<dbReference type="HOGENOM" id="CLU_3255240_0_0_10"/>
<dbReference type="Proteomes" id="UP000033035">
    <property type="component" value="Unassembled WGS sequence"/>
</dbReference>
<name>A0A0F5JKZ2_9BACT</name>
<proteinExistence type="predicted"/>
<dbReference type="EMBL" id="AQHW01000009">
    <property type="protein sequence ID" value="KKB58453.1"/>
    <property type="molecule type" value="Genomic_DNA"/>
</dbReference>
<organism evidence="1 2">
    <name type="scientific">Parabacteroides gordonii MS-1 = DSM 23371</name>
    <dbReference type="NCBI Taxonomy" id="1203610"/>
    <lineage>
        <taxon>Bacteria</taxon>
        <taxon>Pseudomonadati</taxon>
        <taxon>Bacteroidota</taxon>
        <taxon>Bacteroidia</taxon>
        <taxon>Bacteroidales</taxon>
        <taxon>Tannerellaceae</taxon>
        <taxon>Parabacteroides</taxon>
    </lineage>
</organism>
<sequence length="42" mass="4711">MGIVDGLVHPNNEAPENEFPGACFCLFLLFTEIEQKNFISLL</sequence>
<comment type="caution">
    <text evidence="1">The sequence shown here is derived from an EMBL/GenBank/DDBJ whole genome shotgun (WGS) entry which is preliminary data.</text>
</comment>